<protein>
    <submittedName>
        <fullName evidence="4">Tetratricopeptide repeat protein</fullName>
    </submittedName>
</protein>
<dbReference type="Pfam" id="PF13181">
    <property type="entry name" value="TPR_8"/>
    <property type="match status" value="1"/>
</dbReference>
<dbReference type="SUPFAM" id="SSF48452">
    <property type="entry name" value="TPR-like"/>
    <property type="match status" value="1"/>
</dbReference>
<dbReference type="EMBL" id="RWJF01000001">
    <property type="protein sequence ID" value="RST29691.1"/>
    <property type="molecule type" value="Genomic_DNA"/>
</dbReference>
<keyword evidence="1" id="KW-0677">Repeat</keyword>
<dbReference type="Gene3D" id="1.25.40.10">
    <property type="entry name" value="Tetratricopeptide repeat domain"/>
    <property type="match status" value="1"/>
</dbReference>
<name>A0A429V6V6_9SPHN</name>
<evidence type="ECO:0000256" key="3">
    <source>
        <dbReference type="SAM" id="SignalP"/>
    </source>
</evidence>
<evidence type="ECO:0000313" key="4">
    <source>
        <dbReference type="EMBL" id="RST29691.1"/>
    </source>
</evidence>
<reference evidence="4 5" key="1">
    <citation type="submission" date="2018-12" db="EMBL/GenBank/DDBJ databases">
        <title>Sphingomonas sp. HMF7854 Genome sequencing and assembly.</title>
        <authorList>
            <person name="Cha I."/>
            <person name="Kang H."/>
            <person name="Kim H."/>
            <person name="Kang J."/>
            <person name="Joh K."/>
        </authorList>
    </citation>
    <scope>NUCLEOTIDE SEQUENCE [LARGE SCALE GENOMIC DNA]</scope>
    <source>
        <strain evidence="4 5">HMF7854</strain>
    </source>
</reference>
<sequence length="270" mass="28644">MSLIAALLVLAGAPVSAAPGVSTSLAEAAHALEAGRVEQARLMIGAAVAEGAAGDRLDRLLADLALARGEDSEAFAAYQLLLKRNPSDPQLFERAGIAALRSDQPEWATILLDKAVAAPAAGWRAWNARGSLADRSGDWALADRCYAAAVRLAPERMEPLNNRGWSLLLRGRPAEAISWLEHAAALAPEQQRISDNLELARTAAAADLPSRRPGEADEAYAARLNDAGVVADRNGQRDRARAAFARAIEARPDYYLRAANNLARLGPPPP</sequence>
<evidence type="ECO:0000313" key="5">
    <source>
        <dbReference type="Proteomes" id="UP000274661"/>
    </source>
</evidence>
<dbReference type="RefSeq" id="WP_126717530.1">
    <property type="nucleotide sequence ID" value="NZ_RWJF01000001.1"/>
</dbReference>
<dbReference type="InterPro" id="IPR011990">
    <property type="entry name" value="TPR-like_helical_dom_sf"/>
</dbReference>
<evidence type="ECO:0000256" key="2">
    <source>
        <dbReference type="ARBA" id="ARBA00022803"/>
    </source>
</evidence>
<keyword evidence="3" id="KW-0732">Signal</keyword>
<keyword evidence="5" id="KW-1185">Reference proteome</keyword>
<dbReference type="Pfam" id="PF13432">
    <property type="entry name" value="TPR_16"/>
    <property type="match status" value="2"/>
</dbReference>
<dbReference type="InterPro" id="IPR019734">
    <property type="entry name" value="TPR_rpt"/>
</dbReference>
<dbReference type="AlphaFoldDB" id="A0A429V6V6"/>
<accession>A0A429V6V6</accession>
<feature type="chain" id="PRO_5019194078" evidence="3">
    <location>
        <begin position="18"/>
        <end position="270"/>
    </location>
</feature>
<keyword evidence="2" id="KW-0802">TPR repeat</keyword>
<dbReference type="PANTHER" id="PTHR44858">
    <property type="entry name" value="TETRATRICOPEPTIDE REPEAT PROTEIN 6"/>
    <property type="match status" value="1"/>
</dbReference>
<organism evidence="4 5">
    <name type="scientific">Sphingomonas ginkgonis</name>
    <dbReference type="NCBI Taxonomy" id="2315330"/>
    <lineage>
        <taxon>Bacteria</taxon>
        <taxon>Pseudomonadati</taxon>
        <taxon>Pseudomonadota</taxon>
        <taxon>Alphaproteobacteria</taxon>
        <taxon>Sphingomonadales</taxon>
        <taxon>Sphingomonadaceae</taxon>
        <taxon>Sphingomonas</taxon>
    </lineage>
</organism>
<feature type="signal peptide" evidence="3">
    <location>
        <begin position="1"/>
        <end position="17"/>
    </location>
</feature>
<dbReference type="SMART" id="SM00028">
    <property type="entry name" value="TPR"/>
    <property type="match status" value="3"/>
</dbReference>
<dbReference type="Proteomes" id="UP000274661">
    <property type="component" value="Unassembled WGS sequence"/>
</dbReference>
<dbReference type="PANTHER" id="PTHR44858:SF1">
    <property type="entry name" value="UDP-N-ACETYLGLUCOSAMINE--PEPTIDE N-ACETYLGLUCOSAMINYLTRANSFERASE SPINDLY-RELATED"/>
    <property type="match status" value="1"/>
</dbReference>
<dbReference type="InterPro" id="IPR050498">
    <property type="entry name" value="Ycf3"/>
</dbReference>
<dbReference type="OrthoDB" id="5477554at2"/>
<evidence type="ECO:0000256" key="1">
    <source>
        <dbReference type="ARBA" id="ARBA00022737"/>
    </source>
</evidence>
<gene>
    <name evidence="4" type="ORF">HMF7854_01750</name>
</gene>
<comment type="caution">
    <text evidence="4">The sequence shown here is derived from an EMBL/GenBank/DDBJ whole genome shotgun (WGS) entry which is preliminary data.</text>
</comment>
<proteinExistence type="predicted"/>